<keyword evidence="5" id="KW-1185">Reference proteome</keyword>
<reference evidence="4 5" key="1">
    <citation type="submission" date="2018-10" db="EMBL/GenBank/DDBJ databases">
        <title>Genomic Encyclopedia of Archaeal and Bacterial Type Strains, Phase II (KMG-II): from individual species to whole genera.</title>
        <authorList>
            <person name="Goeker M."/>
        </authorList>
    </citation>
    <scope>NUCLEOTIDE SEQUENCE [LARGE SCALE GENOMIC DNA]</scope>
    <source>
        <strain evidence="4 5">DSM 23424</strain>
    </source>
</reference>
<keyword evidence="2" id="KW-0732">Signal</keyword>
<protein>
    <submittedName>
        <fullName evidence="4">Glyoxylase-like metal-dependent hydrolase (Beta-lactamase superfamily II)</fullName>
    </submittedName>
</protein>
<dbReference type="AlphaFoldDB" id="A0A3L9ZG39"/>
<dbReference type="RefSeq" id="WP_121905725.1">
    <property type="nucleotide sequence ID" value="NZ_REFC01000011.1"/>
</dbReference>
<comment type="caution">
    <text evidence="4">The sequence shown here is derived from an EMBL/GenBank/DDBJ whole genome shotgun (WGS) entry which is preliminary data.</text>
</comment>
<dbReference type="OrthoDB" id="9769598at2"/>
<dbReference type="Proteomes" id="UP000271339">
    <property type="component" value="Unassembled WGS sequence"/>
</dbReference>
<name>A0A3L9ZG39_9FLAO</name>
<dbReference type="CDD" id="cd16282">
    <property type="entry name" value="metallo-hydrolase-like_MBL-fold"/>
    <property type="match status" value="1"/>
</dbReference>
<dbReference type="GO" id="GO:0016787">
    <property type="term" value="F:hydrolase activity"/>
    <property type="evidence" value="ECO:0007669"/>
    <property type="project" value="UniProtKB-KW"/>
</dbReference>
<dbReference type="PANTHER" id="PTHR42951">
    <property type="entry name" value="METALLO-BETA-LACTAMASE DOMAIN-CONTAINING"/>
    <property type="match status" value="1"/>
</dbReference>
<evidence type="ECO:0000256" key="2">
    <source>
        <dbReference type="SAM" id="SignalP"/>
    </source>
</evidence>
<proteinExistence type="inferred from homology"/>
<gene>
    <name evidence="4" type="ORF">BXY75_0094</name>
</gene>
<dbReference type="SUPFAM" id="SSF56281">
    <property type="entry name" value="Metallo-hydrolase/oxidoreductase"/>
    <property type="match status" value="1"/>
</dbReference>
<dbReference type="GO" id="GO:0017001">
    <property type="term" value="P:antibiotic catabolic process"/>
    <property type="evidence" value="ECO:0007669"/>
    <property type="project" value="UniProtKB-ARBA"/>
</dbReference>
<dbReference type="InterPro" id="IPR001279">
    <property type="entry name" value="Metallo-B-lactamas"/>
</dbReference>
<dbReference type="EMBL" id="REFC01000011">
    <property type="protein sequence ID" value="RMA65682.1"/>
    <property type="molecule type" value="Genomic_DNA"/>
</dbReference>
<accession>A0A3L9ZG39</accession>
<dbReference type="PANTHER" id="PTHR42951:SF4">
    <property type="entry name" value="ACYL-COENZYME A THIOESTERASE MBLAC2"/>
    <property type="match status" value="1"/>
</dbReference>
<evidence type="ECO:0000313" key="4">
    <source>
        <dbReference type="EMBL" id="RMA65682.1"/>
    </source>
</evidence>
<organism evidence="4 5">
    <name type="scientific">Ulvibacter antarcticus</name>
    <dbReference type="NCBI Taxonomy" id="442714"/>
    <lineage>
        <taxon>Bacteria</taxon>
        <taxon>Pseudomonadati</taxon>
        <taxon>Bacteroidota</taxon>
        <taxon>Flavobacteriia</taxon>
        <taxon>Flavobacteriales</taxon>
        <taxon>Flavobacteriaceae</taxon>
        <taxon>Ulvibacter</taxon>
    </lineage>
</organism>
<sequence length="352" mass="38962">MRHRIFVILSLFLSTFFVSAQDTDAQAVENGVMPTTITNDVGVVIVKDSIFMLKGRGGNIGVSIGEDGVFMIDDQFADASKNIINRIGNLTNKPIELVVNTHHHKDHVSGNSNMASKGALIFSHENARERMEASYRKFSTEDRQKKIDSIVSASGAKLISEEDVKMAHRAATKVVDDQMIGEIPRGALPVVSFPNTLTFNYNGEEIKLFHIPNAHTDGDVVVYFTKSNVLHTGDAFVNGMYPFIDTKNDGSIQGYILGLNRISQIINDQTKIIPGHGNMATAADVAYTKRMLEFIRDKVAYQVVAKKTEGEVMAMREITKEYDDRGYGDGFIPAEKLLSAIYQGMAKKYSKK</sequence>
<comment type="similarity">
    <text evidence="1">Belongs to the metallo-beta-lactamase superfamily. Class-B beta-lactamase family.</text>
</comment>
<feature type="signal peptide" evidence="2">
    <location>
        <begin position="1"/>
        <end position="20"/>
    </location>
</feature>
<dbReference type="InterPro" id="IPR036866">
    <property type="entry name" value="RibonucZ/Hydroxyglut_hydro"/>
</dbReference>
<feature type="chain" id="PRO_5018226012" evidence="2">
    <location>
        <begin position="21"/>
        <end position="352"/>
    </location>
</feature>
<evidence type="ECO:0000256" key="1">
    <source>
        <dbReference type="ARBA" id="ARBA00005250"/>
    </source>
</evidence>
<keyword evidence="4" id="KW-0378">Hydrolase</keyword>
<dbReference type="Gene3D" id="3.60.15.10">
    <property type="entry name" value="Ribonuclease Z/Hydroxyacylglutathione hydrolase-like"/>
    <property type="match status" value="1"/>
</dbReference>
<dbReference type="SMART" id="SM00849">
    <property type="entry name" value="Lactamase_B"/>
    <property type="match status" value="1"/>
</dbReference>
<feature type="domain" description="Metallo-beta-lactamase" evidence="3">
    <location>
        <begin position="57"/>
        <end position="276"/>
    </location>
</feature>
<dbReference type="InterPro" id="IPR050855">
    <property type="entry name" value="NDM-1-like"/>
</dbReference>
<dbReference type="Pfam" id="PF00753">
    <property type="entry name" value="Lactamase_B"/>
    <property type="match status" value="1"/>
</dbReference>
<evidence type="ECO:0000259" key="3">
    <source>
        <dbReference type="SMART" id="SM00849"/>
    </source>
</evidence>
<evidence type="ECO:0000313" key="5">
    <source>
        <dbReference type="Proteomes" id="UP000271339"/>
    </source>
</evidence>